<keyword evidence="14" id="KW-0472">Membrane</keyword>
<dbReference type="PANTHER" id="PTHR24289">
    <property type="entry name" value="STEROID 17-ALPHA-HYDROXYLASE/17,20 LYASE"/>
    <property type="match status" value="1"/>
</dbReference>
<dbReference type="GO" id="GO:0042446">
    <property type="term" value="P:hormone biosynthetic process"/>
    <property type="evidence" value="ECO:0007669"/>
    <property type="project" value="TreeGrafter"/>
</dbReference>
<comment type="similarity">
    <text evidence="4 24">Belongs to the cytochrome P450 family.</text>
</comment>
<dbReference type="CDD" id="cd20674">
    <property type="entry name" value="CYP21"/>
    <property type="match status" value="1"/>
</dbReference>
<comment type="cofactor">
    <cofactor evidence="23">
        <name>heme</name>
        <dbReference type="ChEBI" id="CHEBI:30413"/>
    </cofactor>
</comment>
<organism evidence="26 27">
    <name type="scientific">Monodon monoceros</name>
    <name type="common">Narwhal</name>
    <name type="synonym">Ceratodon monodon</name>
    <dbReference type="NCBI Taxonomy" id="40151"/>
    <lineage>
        <taxon>Eukaryota</taxon>
        <taxon>Metazoa</taxon>
        <taxon>Chordata</taxon>
        <taxon>Craniata</taxon>
        <taxon>Vertebrata</taxon>
        <taxon>Euteleostomi</taxon>
        <taxon>Mammalia</taxon>
        <taxon>Eutheria</taxon>
        <taxon>Laurasiatheria</taxon>
        <taxon>Artiodactyla</taxon>
        <taxon>Whippomorpha</taxon>
        <taxon>Cetacea</taxon>
        <taxon>Odontoceti</taxon>
        <taxon>Monodontidae</taxon>
        <taxon>Monodon</taxon>
    </lineage>
</organism>
<dbReference type="EC" id="1.14.14.16" evidence="16"/>
<dbReference type="Proteomes" id="UP000308365">
    <property type="component" value="Unassembled WGS sequence"/>
</dbReference>
<evidence type="ECO:0000256" key="19">
    <source>
        <dbReference type="ARBA" id="ARBA00044265"/>
    </source>
</evidence>
<evidence type="ECO:0000256" key="23">
    <source>
        <dbReference type="PIRSR" id="PIRSR602401-1"/>
    </source>
</evidence>
<evidence type="ECO:0000256" key="20">
    <source>
        <dbReference type="ARBA" id="ARBA00044282"/>
    </source>
</evidence>
<dbReference type="GO" id="GO:0042448">
    <property type="term" value="P:progesterone metabolic process"/>
    <property type="evidence" value="ECO:0007669"/>
    <property type="project" value="TreeGrafter"/>
</dbReference>
<dbReference type="GO" id="GO:0006694">
    <property type="term" value="P:steroid biosynthetic process"/>
    <property type="evidence" value="ECO:0007669"/>
    <property type="project" value="UniProtKB-KW"/>
</dbReference>
<dbReference type="InterPro" id="IPR002401">
    <property type="entry name" value="Cyt_P450_E_grp-I"/>
</dbReference>
<sequence length="554" mass="61755">MVLVGLLLLLLLLPLLVGTRLLWGQWKLRSLHLPPLVPGFLHLLQPNLPVYLLGLTQKLGPIYRLRLGLQDVVVLNSKRTIEEALIRKWVDFAGRPQIPSYQLVSQHCQDISLGDYSLLWKAHKKLTRSALLLGVRSSMEPRVEQLTQEFCERMKARAGAPVTIQKEFSLLTCSIICYLTFGDKEDTLVHAFHDCVQDLMKTWDHWSIQILDMVPFLRFFPNPGLRRLKQAMENRGHIVEKQLRQHKVGTVRAPGSSSAHSSDATAPELGSFCGAPPVLDLLPPAEHRPPTPKPGTQPGSSSPLQESMVAGQWRDMTDYMLQGMGKQRVEEGPGQLLEGHVHMSVVDLFIGGTETTANTLSWAVAFLLHHPEIQRRLQEELDRELGPRASGSRVPYKDRARLPLLNATIAEVLRLRPVVPLALPHRATRASSIFGYDIPEGMVVIPNLQGAHLDETVWERPHEFRPDRFLDAGANPSALAFGCGARVCLGEPLARLELFVVLGQLLQAFTLLSPAGALPSLQPHPYCGINLKIQPFQVRLQPRDGGGRGVREHQ</sequence>
<evidence type="ECO:0000256" key="25">
    <source>
        <dbReference type="SAM" id="MobiDB-lite"/>
    </source>
</evidence>
<dbReference type="GO" id="GO:0005496">
    <property type="term" value="F:steroid binding"/>
    <property type="evidence" value="ECO:0007669"/>
    <property type="project" value="UniProtKB-KW"/>
</dbReference>
<dbReference type="SUPFAM" id="SSF48264">
    <property type="entry name" value="Cytochrome P450"/>
    <property type="match status" value="1"/>
</dbReference>
<evidence type="ECO:0000313" key="27">
    <source>
        <dbReference type="Proteomes" id="UP000308365"/>
    </source>
</evidence>
<keyword evidence="11 23" id="KW-0408">Iron</keyword>
<keyword evidence="5 23" id="KW-0349">Heme</keyword>
<feature type="region of interest" description="Disordered" evidence="25">
    <location>
        <begin position="242"/>
        <end position="267"/>
    </location>
</feature>
<dbReference type="GO" id="GO:0004508">
    <property type="term" value="F:steroid 17-alpha-monooxygenase activity"/>
    <property type="evidence" value="ECO:0007669"/>
    <property type="project" value="TreeGrafter"/>
</dbReference>
<evidence type="ECO:0000256" key="17">
    <source>
        <dbReference type="ARBA" id="ARBA00044116"/>
    </source>
</evidence>
<gene>
    <name evidence="26" type="ORF">EI555_004019</name>
</gene>
<proteinExistence type="inferred from homology"/>
<keyword evidence="8" id="KW-0256">Endoplasmic reticulum</keyword>
<dbReference type="EMBL" id="RWIC01001809">
    <property type="protein sequence ID" value="TKC34575.1"/>
    <property type="molecule type" value="Genomic_DNA"/>
</dbReference>
<evidence type="ECO:0000256" key="1">
    <source>
        <dbReference type="ARBA" id="ARBA00001970"/>
    </source>
</evidence>
<feature type="region of interest" description="Disordered" evidence="25">
    <location>
        <begin position="280"/>
        <end position="307"/>
    </location>
</feature>
<reference evidence="27" key="1">
    <citation type="journal article" date="2019" name="IScience">
        <title>Narwhal Genome Reveals Long-Term Low Genetic Diversity despite Current Large Abundance Size.</title>
        <authorList>
            <person name="Westbury M.V."/>
            <person name="Petersen B."/>
            <person name="Garde E."/>
            <person name="Heide-Jorgensen M.P."/>
            <person name="Lorenzen E.D."/>
        </authorList>
    </citation>
    <scope>NUCLEOTIDE SEQUENCE [LARGE SCALE GENOMIC DNA]</scope>
</reference>
<evidence type="ECO:0000256" key="21">
    <source>
        <dbReference type="ARBA" id="ARBA00044304"/>
    </source>
</evidence>
<dbReference type="InterPro" id="IPR036396">
    <property type="entry name" value="Cyt_P450_sf"/>
</dbReference>
<comment type="cofactor">
    <cofactor evidence="1">
        <name>heme b</name>
        <dbReference type="ChEBI" id="CHEBI:60344"/>
    </cofactor>
</comment>
<dbReference type="GO" id="GO:0004509">
    <property type="term" value="F:steroid 21-monooxygenase activity"/>
    <property type="evidence" value="ECO:0007669"/>
    <property type="project" value="UniProtKB-EC"/>
</dbReference>
<evidence type="ECO:0000256" key="7">
    <source>
        <dbReference type="ARBA" id="ARBA00022723"/>
    </source>
</evidence>
<evidence type="ECO:0000256" key="16">
    <source>
        <dbReference type="ARBA" id="ARBA00044040"/>
    </source>
</evidence>
<keyword evidence="9" id="KW-0492">Microsome</keyword>
<dbReference type="GO" id="GO:0005506">
    <property type="term" value="F:iron ion binding"/>
    <property type="evidence" value="ECO:0007669"/>
    <property type="project" value="InterPro"/>
</dbReference>
<accession>A0A4U1EEK3</accession>
<evidence type="ECO:0000256" key="2">
    <source>
        <dbReference type="ARBA" id="ARBA00004174"/>
    </source>
</evidence>
<comment type="subcellular location">
    <subcellularLocation>
        <location evidence="3">Endoplasmic reticulum membrane</location>
        <topology evidence="3">Peripheral membrane protein</topology>
    </subcellularLocation>
    <subcellularLocation>
        <location evidence="2">Microsome membrane</location>
        <topology evidence="2">Peripheral membrane protein</topology>
    </subcellularLocation>
</comment>
<evidence type="ECO:0000256" key="9">
    <source>
        <dbReference type="ARBA" id="ARBA00022848"/>
    </source>
</evidence>
<evidence type="ECO:0000256" key="24">
    <source>
        <dbReference type="RuleBase" id="RU000461"/>
    </source>
</evidence>
<name>A0A4U1EEK3_MONMO</name>
<keyword evidence="13" id="KW-0446">Lipid-binding</keyword>
<dbReference type="PROSITE" id="PS00086">
    <property type="entry name" value="CYTOCHROME_P450"/>
    <property type="match status" value="1"/>
</dbReference>
<evidence type="ECO:0000256" key="6">
    <source>
        <dbReference type="ARBA" id="ARBA00022665"/>
    </source>
</evidence>
<dbReference type="PANTHER" id="PTHR24289:SF17">
    <property type="entry name" value="STEROID 21-HYDROXYLASE ISOFORM X1"/>
    <property type="match status" value="1"/>
</dbReference>
<evidence type="ECO:0000256" key="5">
    <source>
        <dbReference type="ARBA" id="ARBA00022617"/>
    </source>
</evidence>
<evidence type="ECO:0000256" key="4">
    <source>
        <dbReference type="ARBA" id="ARBA00010617"/>
    </source>
</evidence>
<evidence type="ECO:0000256" key="13">
    <source>
        <dbReference type="ARBA" id="ARBA00023121"/>
    </source>
</evidence>
<evidence type="ECO:0000256" key="18">
    <source>
        <dbReference type="ARBA" id="ARBA00044217"/>
    </source>
</evidence>
<dbReference type="Pfam" id="PF00067">
    <property type="entry name" value="p450"/>
    <property type="match status" value="2"/>
</dbReference>
<evidence type="ECO:0000256" key="11">
    <source>
        <dbReference type="ARBA" id="ARBA00023004"/>
    </source>
</evidence>
<evidence type="ECO:0000256" key="3">
    <source>
        <dbReference type="ARBA" id="ARBA00004406"/>
    </source>
</evidence>
<dbReference type="AlphaFoldDB" id="A0A4U1EEK3"/>
<dbReference type="InterPro" id="IPR017972">
    <property type="entry name" value="Cyt_P450_CS"/>
</dbReference>
<feature type="compositionally biased region" description="Polar residues" evidence="25">
    <location>
        <begin position="255"/>
        <end position="264"/>
    </location>
</feature>
<keyword evidence="15" id="KW-0755">Steroidogenesis</keyword>
<dbReference type="PRINTS" id="PR00385">
    <property type="entry name" value="P450"/>
</dbReference>
<keyword evidence="12 24" id="KW-0503">Monooxygenase</keyword>
<keyword evidence="10 24" id="KW-0560">Oxidoreductase</keyword>
<keyword evidence="6" id="KW-0754">Steroid-binding</keyword>
<evidence type="ECO:0000313" key="26">
    <source>
        <dbReference type="EMBL" id="TKC34575.1"/>
    </source>
</evidence>
<dbReference type="Gene3D" id="1.10.630.10">
    <property type="entry name" value="Cytochrome P450"/>
    <property type="match status" value="1"/>
</dbReference>
<dbReference type="GO" id="GO:0020037">
    <property type="term" value="F:heme binding"/>
    <property type="evidence" value="ECO:0007669"/>
    <property type="project" value="InterPro"/>
</dbReference>
<evidence type="ECO:0000256" key="14">
    <source>
        <dbReference type="ARBA" id="ARBA00023136"/>
    </source>
</evidence>
<evidence type="ECO:0000256" key="15">
    <source>
        <dbReference type="ARBA" id="ARBA00023250"/>
    </source>
</evidence>
<dbReference type="PRINTS" id="PR00463">
    <property type="entry name" value="EP450I"/>
</dbReference>
<protein>
    <recommendedName>
        <fullName evidence="17">Steroid 21-hydroxylase</fullName>
        <ecNumber evidence="16">1.14.14.16</ecNumber>
    </recommendedName>
    <alternativeName>
        <fullName evidence="21">21-OHase</fullName>
    </alternativeName>
    <alternativeName>
        <fullName evidence="18">Cytochrome P-450c21</fullName>
    </alternativeName>
    <alternativeName>
        <fullName evidence="22">Cytochrome P450 21</fullName>
    </alternativeName>
    <alternativeName>
        <fullName evidence="20">Cytochrome P450 XXI</fullName>
    </alternativeName>
    <alternativeName>
        <fullName evidence="19">Cytochrome P450-C21</fullName>
    </alternativeName>
</protein>
<evidence type="ECO:0000256" key="10">
    <source>
        <dbReference type="ARBA" id="ARBA00023002"/>
    </source>
</evidence>
<evidence type="ECO:0000256" key="8">
    <source>
        <dbReference type="ARBA" id="ARBA00022824"/>
    </source>
</evidence>
<dbReference type="InterPro" id="IPR001128">
    <property type="entry name" value="Cyt_P450"/>
</dbReference>
<feature type="binding site" description="axial binding residue" evidence="23">
    <location>
        <position position="488"/>
    </location>
    <ligand>
        <name>heme</name>
        <dbReference type="ChEBI" id="CHEBI:30413"/>
    </ligand>
    <ligandPart>
        <name>Fe</name>
        <dbReference type="ChEBI" id="CHEBI:18248"/>
    </ligandPart>
</feature>
<evidence type="ECO:0000256" key="22">
    <source>
        <dbReference type="ARBA" id="ARBA00044342"/>
    </source>
</evidence>
<comment type="caution">
    <text evidence="26">The sequence shown here is derived from an EMBL/GenBank/DDBJ whole genome shotgun (WGS) entry which is preliminary data.</text>
</comment>
<keyword evidence="7 23" id="KW-0479">Metal-binding</keyword>
<dbReference type="GO" id="GO:0005789">
    <property type="term" value="C:endoplasmic reticulum membrane"/>
    <property type="evidence" value="ECO:0007669"/>
    <property type="project" value="UniProtKB-SubCell"/>
</dbReference>
<evidence type="ECO:0000256" key="12">
    <source>
        <dbReference type="ARBA" id="ARBA00023033"/>
    </source>
</evidence>